<keyword evidence="4" id="KW-0812">Transmembrane</keyword>
<keyword evidence="4" id="KW-0472">Membrane</keyword>
<dbReference type="SUPFAM" id="SSF49854">
    <property type="entry name" value="Spermadhesin, CUB domain"/>
    <property type="match status" value="1"/>
</dbReference>
<gene>
    <name evidence="6" type="ORF">DGAL_LOCUS8712</name>
</gene>
<dbReference type="PROSITE" id="PS01180">
    <property type="entry name" value="CUB"/>
    <property type="match status" value="1"/>
</dbReference>
<evidence type="ECO:0000256" key="4">
    <source>
        <dbReference type="SAM" id="Phobius"/>
    </source>
</evidence>
<evidence type="ECO:0000256" key="1">
    <source>
        <dbReference type="ARBA" id="ARBA00022737"/>
    </source>
</evidence>
<keyword evidence="2" id="KW-1015">Disulfide bond</keyword>
<dbReference type="AlphaFoldDB" id="A0A8J2RN24"/>
<comment type="caution">
    <text evidence="3">Lacks conserved residue(s) required for the propagation of feature annotation.</text>
</comment>
<dbReference type="InterPro" id="IPR000859">
    <property type="entry name" value="CUB_dom"/>
</dbReference>
<feature type="domain" description="CUB" evidence="5">
    <location>
        <begin position="61"/>
        <end position="182"/>
    </location>
</feature>
<evidence type="ECO:0000256" key="2">
    <source>
        <dbReference type="ARBA" id="ARBA00023157"/>
    </source>
</evidence>
<evidence type="ECO:0000259" key="5">
    <source>
        <dbReference type="PROSITE" id="PS01180"/>
    </source>
</evidence>
<keyword evidence="1" id="KW-0677">Repeat</keyword>
<dbReference type="Proteomes" id="UP000789390">
    <property type="component" value="Unassembled WGS sequence"/>
</dbReference>
<keyword evidence="4" id="KW-1133">Transmembrane helix</keyword>
<evidence type="ECO:0000313" key="6">
    <source>
        <dbReference type="EMBL" id="CAH0105654.1"/>
    </source>
</evidence>
<organism evidence="6 7">
    <name type="scientific">Daphnia galeata</name>
    <dbReference type="NCBI Taxonomy" id="27404"/>
    <lineage>
        <taxon>Eukaryota</taxon>
        <taxon>Metazoa</taxon>
        <taxon>Ecdysozoa</taxon>
        <taxon>Arthropoda</taxon>
        <taxon>Crustacea</taxon>
        <taxon>Branchiopoda</taxon>
        <taxon>Diplostraca</taxon>
        <taxon>Cladocera</taxon>
        <taxon>Anomopoda</taxon>
        <taxon>Daphniidae</taxon>
        <taxon>Daphnia</taxon>
    </lineage>
</organism>
<dbReference type="CDD" id="cd00041">
    <property type="entry name" value="CUB"/>
    <property type="match status" value="1"/>
</dbReference>
<dbReference type="PANTHER" id="PTHR24251:SF50">
    <property type="entry name" value="ATTRACTIN-LIKE 1A"/>
    <property type="match status" value="1"/>
</dbReference>
<dbReference type="SMART" id="SM00042">
    <property type="entry name" value="CUB"/>
    <property type="match status" value="1"/>
</dbReference>
<comment type="caution">
    <text evidence="6">The sequence shown here is derived from an EMBL/GenBank/DDBJ whole genome shotgun (WGS) entry which is preliminary data.</text>
</comment>
<dbReference type="EMBL" id="CAKKLH010000192">
    <property type="protein sequence ID" value="CAH0105654.1"/>
    <property type="molecule type" value="Genomic_DNA"/>
</dbReference>
<sequence length="211" mass="23534">MILLTVFQFTMVFEILFFLLWAFPKWANLPATKLLSSELKQNELLLDGRTTLGSCHVQEKCGLCTNTTSEGGTIESSSFPADDYAPDLNCQFEIQSPSGSQIHLTFTDFAMENKCCDLITVFDGENDPFELRLNGQDIPEEITSTSGQIKIKFTSNSNNSALTLNSTKNVGSARWQARYKFLIADDNKNLVNQQLLDTVNSTNYSTDSNNV</sequence>
<dbReference type="Pfam" id="PF00431">
    <property type="entry name" value="CUB"/>
    <property type="match status" value="1"/>
</dbReference>
<proteinExistence type="predicted"/>
<dbReference type="InterPro" id="IPR035914">
    <property type="entry name" value="Sperma_CUB_dom_sf"/>
</dbReference>
<evidence type="ECO:0000313" key="7">
    <source>
        <dbReference type="Proteomes" id="UP000789390"/>
    </source>
</evidence>
<protein>
    <recommendedName>
        <fullName evidence="5">CUB domain-containing protein</fullName>
    </recommendedName>
</protein>
<accession>A0A8J2RN24</accession>
<dbReference type="Gene3D" id="2.60.120.290">
    <property type="entry name" value="Spermadhesin, CUB domain"/>
    <property type="match status" value="1"/>
</dbReference>
<keyword evidence="7" id="KW-1185">Reference proteome</keyword>
<name>A0A8J2RN24_9CRUS</name>
<dbReference type="OrthoDB" id="431034at2759"/>
<evidence type="ECO:0000256" key="3">
    <source>
        <dbReference type="PROSITE-ProRule" id="PRU00059"/>
    </source>
</evidence>
<dbReference type="PANTHER" id="PTHR24251">
    <property type="entry name" value="OVOCHYMASE-RELATED"/>
    <property type="match status" value="1"/>
</dbReference>
<feature type="transmembrane region" description="Helical" evidence="4">
    <location>
        <begin position="6"/>
        <end position="23"/>
    </location>
</feature>
<reference evidence="6" key="1">
    <citation type="submission" date="2021-11" db="EMBL/GenBank/DDBJ databases">
        <authorList>
            <person name="Schell T."/>
        </authorList>
    </citation>
    <scope>NUCLEOTIDE SEQUENCE</scope>
    <source>
        <strain evidence="6">M5</strain>
    </source>
</reference>